<gene>
    <name evidence="1" type="ORF">ALQ51_102149</name>
</gene>
<name>A0A3M3RF09_PSECA</name>
<comment type="caution">
    <text evidence="1">The sequence shown here is derived from an EMBL/GenBank/DDBJ whole genome shotgun (WGS) entry which is preliminary data.</text>
</comment>
<sequence length="113" mass="12437">MQYASVDMTKHSVLQVIAVQQGTELLDEISQIFRRYSGVLYEWLRPGFTLDVIQQPNSPSAHRVYALQCIGTNGQGMAEALHGSVALQVQDKVMNALLDSGFIVAAELNEVDT</sequence>
<dbReference type="Proteomes" id="UP000270524">
    <property type="component" value="Unassembled WGS sequence"/>
</dbReference>
<reference evidence="1 2" key="1">
    <citation type="submission" date="2018-08" db="EMBL/GenBank/DDBJ databases">
        <title>Recombination of ecologically and evolutionarily significant loci maintains genetic cohesion in the Pseudomonas syringae species complex.</title>
        <authorList>
            <person name="Dillon M."/>
            <person name="Thakur S."/>
            <person name="Almeida R.N.D."/>
            <person name="Weir B.S."/>
            <person name="Guttman D.S."/>
        </authorList>
    </citation>
    <scope>NUCLEOTIDE SEQUENCE [LARGE SCALE GENOMIC DNA]</scope>
    <source>
        <strain evidence="1 2">ICMP 15203</strain>
    </source>
</reference>
<dbReference type="EMBL" id="RBPJ01000166">
    <property type="protein sequence ID" value="RMN95022.1"/>
    <property type="molecule type" value="Genomic_DNA"/>
</dbReference>
<accession>A0A3M3RF09</accession>
<organism evidence="1 2">
    <name type="scientific">Pseudomonas cannabina</name>
    <dbReference type="NCBI Taxonomy" id="86840"/>
    <lineage>
        <taxon>Bacteria</taxon>
        <taxon>Pseudomonadati</taxon>
        <taxon>Pseudomonadota</taxon>
        <taxon>Gammaproteobacteria</taxon>
        <taxon>Pseudomonadales</taxon>
        <taxon>Pseudomonadaceae</taxon>
        <taxon>Pseudomonas</taxon>
    </lineage>
</organism>
<protein>
    <submittedName>
        <fullName evidence="1">Uncharacterized protein</fullName>
    </submittedName>
</protein>
<evidence type="ECO:0000313" key="2">
    <source>
        <dbReference type="Proteomes" id="UP000270524"/>
    </source>
</evidence>
<dbReference type="AlphaFoldDB" id="A0A3M3RF09"/>
<proteinExistence type="predicted"/>
<evidence type="ECO:0000313" key="1">
    <source>
        <dbReference type="EMBL" id="RMN95022.1"/>
    </source>
</evidence>